<comment type="caution">
    <text evidence="2">The sequence shown here is derived from an EMBL/GenBank/DDBJ whole genome shotgun (WGS) entry which is preliminary data.</text>
</comment>
<feature type="region of interest" description="Disordered" evidence="1">
    <location>
        <begin position="140"/>
        <end position="159"/>
    </location>
</feature>
<dbReference type="Pfam" id="PF11964">
    <property type="entry name" value="SpoIIAA-like"/>
    <property type="match status" value="1"/>
</dbReference>
<dbReference type="EMBL" id="JACHGG010000004">
    <property type="protein sequence ID" value="MBB6060255.1"/>
    <property type="molecule type" value="Genomic_DNA"/>
</dbReference>
<keyword evidence="3" id="KW-1185">Reference proteome</keyword>
<organism evidence="2 3">
    <name type="scientific">Hymenobacter luteus</name>
    <dbReference type="NCBI Taxonomy" id="1411122"/>
    <lineage>
        <taxon>Bacteria</taxon>
        <taxon>Pseudomonadati</taxon>
        <taxon>Bacteroidota</taxon>
        <taxon>Cytophagia</taxon>
        <taxon>Cytophagales</taxon>
        <taxon>Hymenobacteraceae</taxon>
        <taxon>Hymenobacter</taxon>
    </lineage>
</organism>
<sequence length="159" mass="18015">MFFALNSVAAQIEPDFQLIRWEWAGPIVREDFRAAFEKLVTCSTAHGITRWLADISRMPPVGIDEQAWLSEMWMEQFAAAGIQAVAVIEPIALHNQLVVESILADGRRYIRVEIQFFSDIPAALDWLAGSDQQAQQLEARWEQNKAQDKWGGPHPSLPE</sequence>
<evidence type="ECO:0000313" key="2">
    <source>
        <dbReference type="EMBL" id="MBB6060255.1"/>
    </source>
</evidence>
<evidence type="ECO:0000256" key="1">
    <source>
        <dbReference type="SAM" id="MobiDB-lite"/>
    </source>
</evidence>
<gene>
    <name evidence="2" type="ORF">HNQ93_003121</name>
</gene>
<protein>
    <recommendedName>
        <fullName evidence="4">STAS/SEC14 domain-containing protein</fullName>
    </recommendedName>
</protein>
<dbReference type="InterPro" id="IPR021866">
    <property type="entry name" value="SpoIIAA-like"/>
</dbReference>
<evidence type="ECO:0000313" key="3">
    <source>
        <dbReference type="Proteomes" id="UP000532746"/>
    </source>
</evidence>
<reference evidence="2 3" key="1">
    <citation type="submission" date="2020-08" db="EMBL/GenBank/DDBJ databases">
        <title>Genomic Encyclopedia of Type Strains, Phase IV (KMG-IV): sequencing the most valuable type-strain genomes for metagenomic binning, comparative biology and taxonomic classification.</title>
        <authorList>
            <person name="Goeker M."/>
        </authorList>
    </citation>
    <scope>NUCLEOTIDE SEQUENCE [LARGE SCALE GENOMIC DNA]</scope>
    <source>
        <strain evidence="2 3">DSM 26718</strain>
    </source>
</reference>
<dbReference type="RefSeq" id="WP_183404358.1">
    <property type="nucleotide sequence ID" value="NZ_JACHGG010000004.1"/>
</dbReference>
<dbReference type="Proteomes" id="UP000532746">
    <property type="component" value="Unassembled WGS sequence"/>
</dbReference>
<evidence type="ECO:0008006" key="4">
    <source>
        <dbReference type="Google" id="ProtNLM"/>
    </source>
</evidence>
<proteinExistence type="predicted"/>
<dbReference type="AlphaFoldDB" id="A0A7W9T3G9"/>
<accession>A0A7W9T3G9</accession>
<name>A0A7W9T3G9_9BACT</name>